<proteinExistence type="predicted"/>
<name>A0A392RND3_9FABA</name>
<organism evidence="1 2">
    <name type="scientific">Trifolium medium</name>
    <dbReference type="NCBI Taxonomy" id="97028"/>
    <lineage>
        <taxon>Eukaryota</taxon>
        <taxon>Viridiplantae</taxon>
        <taxon>Streptophyta</taxon>
        <taxon>Embryophyta</taxon>
        <taxon>Tracheophyta</taxon>
        <taxon>Spermatophyta</taxon>
        <taxon>Magnoliopsida</taxon>
        <taxon>eudicotyledons</taxon>
        <taxon>Gunneridae</taxon>
        <taxon>Pentapetalae</taxon>
        <taxon>rosids</taxon>
        <taxon>fabids</taxon>
        <taxon>Fabales</taxon>
        <taxon>Fabaceae</taxon>
        <taxon>Papilionoideae</taxon>
        <taxon>50 kb inversion clade</taxon>
        <taxon>NPAAA clade</taxon>
        <taxon>Hologalegina</taxon>
        <taxon>IRL clade</taxon>
        <taxon>Trifolieae</taxon>
        <taxon>Trifolium</taxon>
    </lineage>
</organism>
<reference evidence="1 2" key="1">
    <citation type="journal article" date="2018" name="Front. Plant Sci.">
        <title>Red Clover (Trifolium pratense) and Zigzag Clover (T. medium) - A Picture of Genomic Similarities and Differences.</title>
        <authorList>
            <person name="Dluhosova J."/>
            <person name="Istvanek J."/>
            <person name="Nedelnik J."/>
            <person name="Repkova J."/>
        </authorList>
    </citation>
    <scope>NUCLEOTIDE SEQUENCE [LARGE SCALE GENOMIC DNA]</scope>
    <source>
        <strain evidence="2">cv. 10/8</strain>
        <tissue evidence="1">Leaf</tissue>
    </source>
</reference>
<accession>A0A392RND3</accession>
<sequence>MADNTRMKEIYAELKKNAEAIEMVSTTLTGQIDRLELGGNAQMLR</sequence>
<protein>
    <submittedName>
        <fullName evidence="1">Uncharacterized protein</fullName>
    </submittedName>
</protein>
<feature type="non-terminal residue" evidence="1">
    <location>
        <position position="45"/>
    </location>
</feature>
<dbReference type="Proteomes" id="UP000265520">
    <property type="component" value="Unassembled WGS sequence"/>
</dbReference>
<dbReference type="AlphaFoldDB" id="A0A392RND3"/>
<dbReference type="EMBL" id="LXQA010240388">
    <property type="protein sequence ID" value="MCI37065.1"/>
    <property type="molecule type" value="Genomic_DNA"/>
</dbReference>
<evidence type="ECO:0000313" key="2">
    <source>
        <dbReference type="Proteomes" id="UP000265520"/>
    </source>
</evidence>
<keyword evidence="2" id="KW-1185">Reference proteome</keyword>
<comment type="caution">
    <text evidence="1">The sequence shown here is derived from an EMBL/GenBank/DDBJ whole genome shotgun (WGS) entry which is preliminary data.</text>
</comment>
<evidence type="ECO:0000313" key="1">
    <source>
        <dbReference type="EMBL" id="MCI37065.1"/>
    </source>
</evidence>